<dbReference type="EMBL" id="KZ851853">
    <property type="protein sequence ID" value="RDK42392.1"/>
    <property type="molecule type" value="Genomic_DNA"/>
</dbReference>
<evidence type="ECO:0000313" key="3">
    <source>
        <dbReference type="Proteomes" id="UP000254937"/>
    </source>
</evidence>
<proteinExistence type="predicted"/>
<feature type="coiled-coil region" evidence="1">
    <location>
        <begin position="82"/>
        <end position="116"/>
    </location>
</feature>
<sequence>MSRSMMDVVGTQAAKTMDTETEFNTSMSTTTDACDLCGCLRDNTSPQYTAEEFNQIIQQLHDTPEHLPMGVRQHPGAIDLGGENDREKVKMLQEECDSLRAQLKWTERDREELERAYNVKSVLLSCLSDGFDRLLTVSEVRPTHLGKGAAGTPTGLGASAK</sequence>
<keyword evidence="1" id="KW-0175">Coiled coil</keyword>
<dbReference type="AlphaFoldDB" id="A0A370PJM2"/>
<gene>
    <name evidence="2" type="ORF">M752DRAFT_293504</name>
</gene>
<name>A0A370PJM2_ASPPH</name>
<protein>
    <submittedName>
        <fullName evidence="2">Uncharacterized protein</fullName>
    </submittedName>
</protein>
<evidence type="ECO:0000256" key="1">
    <source>
        <dbReference type="SAM" id="Coils"/>
    </source>
</evidence>
<accession>A0A370PJM2</accession>
<reference evidence="2 3" key="1">
    <citation type="submission" date="2018-07" db="EMBL/GenBank/DDBJ databases">
        <title>Section-level genome sequencing of Aspergillus section Nigri to investigate inter- and intra-species variation.</title>
        <authorList>
            <consortium name="DOE Joint Genome Institute"/>
            <person name="Vesth T.C."/>
            <person name="Nybo J.L."/>
            <person name="Theobald S."/>
            <person name="Frisvad J.C."/>
            <person name="Larsen T.O."/>
            <person name="Nielsen K.F."/>
            <person name="Hoof J.B."/>
            <person name="Brandl J."/>
            <person name="Salamov A."/>
            <person name="Riley R."/>
            <person name="Gladden J.M."/>
            <person name="Phatale P."/>
            <person name="Nielsen M.T."/>
            <person name="Lyhne E.K."/>
            <person name="Kogle M.E."/>
            <person name="Strasser K."/>
            <person name="McDonnell E."/>
            <person name="Barry K."/>
            <person name="Clum A."/>
            <person name="Chen C."/>
            <person name="Nolan M."/>
            <person name="Sandor L."/>
            <person name="Kuo A."/>
            <person name="Lipzen A."/>
            <person name="Hainaut M."/>
            <person name="Drula E."/>
            <person name="Tsang A."/>
            <person name="Magnuson J.K."/>
            <person name="Henrissat B."/>
            <person name="Wiebenga A."/>
            <person name="Simmons B.A."/>
            <person name="Makela M.R."/>
            <person name="De vries R.P."/>
            <person name="Grigoriev I.V."/>
            <person name="Mortensen U.H."/>
            <person name="Baker S.E."/>
            <person name="Andersen M.R."/>
        </authorList>
    </citation>
    <scope>NUCLEOTIDE SEQUENCE [LARGE SCALE GENOMIC DNA]</scope>
    <source>
        <strain evidence="2 3">ATCC 13157</strain>
    </source>
</reference>
<keyword evidence="3" id="KW-1185">Reference proteome</keyword>
<dbReference type="Proteomes" id="UP000254937">
    <property type="component" value="Unassembled WGS sequence"/>
</dbReference>
<evidence type="ECO:0000313" key="2">
    <source>
        <dbReference type="EMBL" id="RDK42392.1"/>
    </source>
</evidence>
<organism evidence="2 3">
    <name type="scientific">Aspergillus phoenicis ATCC 13157</name>
    <dbReference type="NCBI Taxonomy" id="1353007"/>
    <lineage>
        <taxon>Eukaryota</taxon>
        <taxon>Fungi</taxon>
        <taxon>Dikarya</taxon>
        <taxon>Ascomycota</taxon>
        <taxon>Pezizomycotina</taxon>
        <taxon>Eurotiomycetes</taxon>
        <taxon>Eurotiomycetidae</taxon>
        <taxon>Eurotiales</taxon>
        <taxon>Aspergillaceae</taxon>
        <taxon>Aspergillus</taxon>
    </lineage>
</organism>